<comment type="similarity">
    <text evidence="1">Belongs to the pseudouridine synthase TruD family.</text>
</comment>
<dbReference type="PANTHER" id="PTHR13326:SF21">
    <property type="entry name" value="PSEUDOURIDYLATE SYNTHASE PUS7L"/>
    <property type="match status" value="1"/>
</dbReference>
<dbReference type="GO" id="GO:0003723">
    <property type="term" value="F:RNA binding"/>
    <property type="evidence" value="ECO:0007669"/>
    <property type="project" value="InterPro"/>
</dbReference>
<comment type="caution">
    <text evidence="6">The sequence shown here is derived from an EMBL/GenBank/DDBJ whole genome shotgun (WGS) entry which is preliminary data.</text>
</comment>
<feature type="region of interest" description="Disordered" evidence="3">
    <location>
        <begin position="216"/>
        <end position="239"/>
    </location>
</feature>
<dbReference type="GO" id="GO:0001522">
    <property type="term" value="P:pseudouridine synthesis"/>
    <property type="evidence" value="ECO:0007669"/>
    <property type="project" value="InterPro"/>
</dbReference>
<evidence type="ECO:0000313" key="7">
    <source>
        <dbReference type="Proteomes" id="UP001149813"/>
    </source>
</evidence>
<keyword evidence="7" id="KW-1185">Reference proteome</keyword>
<evidence type="ECO:0000256" key="3">
    <source>
        <dbReference type="SAM" id="MobiDB-lite"/>
    </source>
</evidence>
<reference evidence="6" key="1">
    <citation type="submission" date="2022-07" db="EMBL/GenBank/DDBJ databases">
        <title>Phylogenomic reconstructions and comparative analyses of Kickxellomycotina fungi.</title>
        <authorList>
            <person name="Reynolds N.K."/>
            <person name="Stajich J.E."/>
            <person name="Barry K."/>
            <person name="Grigoriev I.V."/>
            <person name="Crous P."/>
            <person name="Smith M.E."/>
        </authorList>
    </citation>
    <scope>NUCLEOTIDE SEQUENCE</scope>
    <source>
        <strain evidence="6">NBRC 32514</strain>
    </source>
</reference>
<keyword evidence="4" id="KW-0472">Membrane</keyword>
<feature type="transmembrane region" description="Helical" evidence="4">
    <location>
        <begin position="827"/>
        <end position="849"/>
    </location>
</feature>
<accession>A0A9W7XVI2</accession>
<evidence type="ECO:0000256" key="2">
    <source>
        <dbReference type="ARBA" id="ARBA00023235"/>
    </source>
</evidence>
<dbReference type="InterPro" id="IPR042214">
    <property type="entry name" value="TruD_catalytic"/>
</dbReference>
<sequence length="856" mass="92792">MSDPASTAAAAAPATEPQEGSAAPQTKRPADAPASADSQPAADKRTKTEHYVREADVGITEYVLPGWTGFSAIIKHRFADFLVNEIDAQGRVVRLTSYTAVDDPKAPPTEEEMAVAALGVPEDGEAAFARGVEMLGEILGSEDAERIREHLQPKDTDAEAGAAADAEAETTDAGLLLDRSLDKEQRRAVYRVTNNFFGTAVRVDTVDGQLRFARTGRRAAAGERGGSKKPQQKRSRGWGAQWNHVGDHCHFVLQKENSDTMDVVQQLAQLLRVNVRAFGTAGTKDKRAVTVQRCSAHRVAHERLQQVSRRMRGARLGNFSYGSGLRLGDLAGNRFVIVLRFVEGADEGSVGAALESVRERGFVNYFGLQRFGSHSVASHEVGRAALRADWREAVDLVLRPRVGESLAMEAARALWAAGDVAGALEKMPPRGALAERAVLRRLLSKDAGASKNWAAAFAAIPHNLRLMYVHAFQSLVWNRAASCRVREFGVERAVPGDLALRRGAGQLTLLSPDADEAEEGAGAEEGAAAEEQPQQRVPRQQQQVELVTEANCHEFSIFDVVLPLPGCSVTYPGHSVRLVYEQTLASSGLLLETFGTQGAREYRLQGAYRHVLTRPRDFEHAWMRFNDASLALARSDSQKIEGTHEPESIAWGEHCALKLAFDLPSSAYATMMLREVMRRETASGHQSARRAPTGASEAESAALPSTAAAVAAAAADDDDDDSQQHPLPPASSSPDSALLKRVSSLPGSLSILRAHLTNPEFHMAPQYTRRQALVMAAHEPDDTWAYGAILLALTVVVFVGAVYALAVSKVMPHTGVAVLDAVKDDHYYCLLLPVSALSFVIAVFCNWLGMKYFRHN</sequence>
<dbReference type="NCBIfam" id="TIGR00094">
    <property type="entry name" value="tRNA_TruD_broad"/>
    <property type="match status" value="1"/>
</dbReference>
<dbReference type="Proteomes" id="UP001149813">
    <property type="component" value="Unassembled WGS sequence"/>
</dbReference>
<keyword evidence="2 6" id="KW-0413">Isomerase</keyword>
<dbReference type="PANTHER" id="PTHR13326">
    <property type="entry name" value="TRNA PSEUDOURIDINE SYNTHASE D"/>
    <property type="match status" value="1"/>
</dbReference>
<feature type="domain" description="TRUD" evidence="5">
    <location>
        <begin position="361"/>
        <end position="614"/>
    </location>
</feature>
<dbReference type="InterPro" id="IPR020103">
    <property type="entry name" value="PsdUridine_synth_cat_dom_sf"/>
</dbReference>
<name>A0A9W7XVI2_9FUNG</name>
<dbReference type="InterPro" id="IPR011760">
    <property type="entry name" value="PsdUridine_synth_TruD_insert"/>
</dbReference>
<organism evidence="6 7">
    <name type="scientific">Coemansia erecta</name>
    <dbReference type="NCBI Taxonomy" id="147472"/>
    <lineage>
        <taxon>Eukaryota</taxon>
        <taxon>Fungi</taxon>
        <taxon>Fungi incertae sedis</taxon>
        <taxon>Zoopagomycota</taxon>
        <taxon>Kickxellomycotina</taxon>
        <taxon>Kickxellomycetes</taxon>
        <taxon>Kickxellales</taxon>
        <taxon>Kickxellaceae</taxon>
        <taxon>Coemansia</taxon>
    </lineage>
</organism>
<dbReference type="EMBL" id="JANBOJ010000398">
    <property type="protein sequence ID" value="KAJ1719448.1"/>
    <property type="molecule type" value="Genomic_DNA"/>
</dbReference>
<dbReference type="CDD" id="cd02576">
    <property type="entry name" value="PseudoU_synth_ScPUS7"/>
    <property type="match status" value="1"/>
</dbReference>
<dbReference type="PROSITE" id="PS50984">
    <property type="entry name" value="TRUD"/>
    <property type="match status" value="1"/>
</dbReference>
<feature type="region of interest" description="Disordered" evidence="3">
    <location>
        <begin position="679"/>
        <end position="737"/>
    </location>
</feature>
<dbReference type="InterPro" id="IPR029164">
    <property type="entry name" value="PIG-Y"/>
</dbReference>
<keyword evidence="4" id="KW-1133">Transmembrane helix</keyword>
<dbReference type="Pfam" id="PF15159">
    <property type="entry name" value="PIG-Y"/>
    <property type="match status" value="1"/>
</dbReference>
<dbReference type="InterPro" id="IPR001656">
    <property type="entry name" value="PsdUridine_synth_TruD"/>
</dbReference>
<dbReference type="AlphaFoldDB" id="A0A9W7XVI2"/>
<dbReference type="GO" id="GO:0160150">
    <property type="term" value="F:tRNA pseudouridine(13) synthase activity"/>
    <property type="evidence" value="ECO:0007669"/>
    <property type="project" value="UniProtKB-EC"/>
</dbReference>
<feature type="transmembrane region" description="Helical" evidence="4">
    <location>
        <begin position="784"/>
        <end position="806"/>
    </location>
</feature>
<evidence type="ECO:0000256" key="4">
    <source>
        <dbReference type="SAM" id="Phobius"/>
    </source>
</evidence>
<dbReference type="Gene3D" id="3.30.2350.20">
    <property type="entry name" value="TruD, catalytic domain"/>
    <property type="match status" value="2"/>
</dbReference>
<dbReference type="SUPFAM" id="SSF55120">
    <property type="entry name" value="Pseudouridine synthase"/>
    <property type="match status" value="1"/>
</dbReference>
<proteinExistence type="inferred from homology"/>
<feature type="region of interest" description="Disordered" evidence="3">
    <location>
        <begin position="1"/>
        <end position="49"/>
    </location>
</feature>
<feature type="region of interest" description="Disordered" evidence="3">
    <location>
        <begin position="515"/>
        <end position="537"/>
    </location>
</feature>
<gene>
    <name evidence="6" type="primary">PUS7</name>
    <name evidence="6" type="ORF">LPJ53_005799</name>
</gene>
<keyword evidence="4" id="KW-0812">Transmembrane</keyword>
<feature type="compositionally biased region" description="Low complexity" evidence="3">
    <location>
        <begin position="524"/>
        <end position="537"/>
    </location>
</feature>
<feature type="compositionally biased region" description="Low complexity" evidence="3">
    <location>
        <begin position="1"/>
        <end position="15"/>
    </location>
</feature>
<feature type="compositionally biased region" description="Low complexity" evidence="3">
    <location>
        <begin position="31"/>
        <end position="41"/>
    </location>
</feature>
<protein>
    <submittedName>
        <fullName evidence="6">Multisubstrate pseudouridine synthase 7</fullName>
        <ecNumber evidence="6">5.4.99.27</ecNumber>
    </submittedName>
</protein>
<dbReference type="Pfam" id="PF01142">
    <property type="entry name" value="TruD"/>
    <property type="match status" value="1"/>
</dbReference>
<evidence type="ECO:0000313" key="6">
    <source>
        <dbReference type="EMBL" id="KAJ1719448.1"/>
    </source>
</evidence>
<dbReference type="GO" id="GO:0005634">
    <property type="term" value="C:nucleus"/>
    <property type="evidence" value="ECO:0007669"/>
    <property type="project" value="TreeGrafter"/>
</dbReference>
<feature type="compositionally biased region" description="Low complexity" evidence="3">
    <location>
        <begin position="695"/>
        <end position="714"/>
    </location>
</feature>
<evidence type="ECO:0000259" key="5">
    <source>
        <dbReference type="PROSITE" id="PS50984"/>
    </source>
</evidence>
<dbReference type="EC" id="5.4.99.27" evidence="6"/>
<evidence type="ECO:0000256" key="1">
    <source>
        <dbReference type="ARBA" id="ARBA00007953"/>
    </source>
</evidence>
<dbReference type="OrthoDB" id="447290at2759"/>